<name>A0AB39U118_9CAUD</name>
<proteinExistence type="predicted"/>
<evidence type="ECO:0000313" key="1">
    <source>
        <dbReference type="EMBL" id="XDQ96549.1"/>
    </source>
</evidence>
<dbReference type="Pfam" id="PF11243">
    <property type="entry name" value="DUF3045"/>
    <property type="match status" value="1"/>
</dbReference>
<protein>
    <submittedName>
        <fullName evidence="1">Uncharacterized protein</fullName>
    </submittedName>
</protein>
<dbReference type="InterPro" id="IPR021405">
    <property type="entry name" value="Phage_T4_Gp30.1"/>
</dbReference>
<dbReference type="EMBL" id="PP442064">
    <property type="protein sequence ID" value="XDQ96549.1"/>
    <property type="molecule type" value="Genomic_DNA"/>
</dbReference>
<gene>
    <name evidence="1" type="ORF">BCGALACO_00114</name>
</gene>
<organism evidence="1">
    <name type="scientific">Klebsiella phage Phi_KR8</name>
    <dbReference type="NCBI Taxonomy" id="3240397"/>
    <lineage>
        <taxon>Viruses</taxon>
        <taxon>Duplodnaviria</taxon>
        <taxon>Heunggongvirae</taxon>
        <taxon>Uroviricota</taxon>
        <taxon>Caudoviricetes</taxon>
    </lineage>
</organism>
<reference evidence="1" key="1">
    <citation type="submission" date="2024-03" db="EMBL/GenBank/DDBJ databases">
        <title>A Strategy of Expanding the Host Range of Bacteriophages and Delaying Bacteriophage Resistance: A Bacteriophage Cocktail Treatment Approach in Klebsiella pneumoniae.</title>
        <authorList>
            <person name="Chen H."/>
        </authorList>
    </citation>
    <scope>NUCLEOTIDE SEQUENCE</scope>
</reference>
<sequence>MFVVHTKTMNGWNSRDYGHVNQFYRWNPEWRAVKEFPVWKKCVENGFVYIKGITYHNTLDELLNELGEK</sequence>
<accession>A0AB39U118</accession>